<dbReference type="PANTHER" id="PTHR34353">
    <property type="entry name" value="CRISPR-ASSOCIATED ENDONUCLEASE CAS1 1"/>
    <property type="match status" value="1"/>
</dbReference>
<dbReference type="Pfam" id="PF01867">
    <property type="entry name" value="Cas_Cas1"/>
    <property type="match status" value="2"/>
</dbReference>
<keyword evidence="8" id="KW-0464">Manganese</keyword>
<evidence type="ECO:0000313" key="10">
    <source>
        <dbReference type="Proteomes" id="UP000557717"/>
    </source>
</evidence>
<keyword evidence="2 8" id="KW-0479">Metal-binding</keyword>
<evidence type="ECO:0000256" key="1">
    <source>
        <dbReference type="ARBA" id="ARBA00022722"/>
    </source>
</evidence>
<dbReference type="InterPro" id="IPR042211">
    <property type="entry name" value="CRISPR-assoc_Cas1_N"/>
</dbReference>
<evidence type="ECO:0000256" key="5">
    <source>
        <dbReference type="ARBA" id="ARBA00022842"/>
    </source>
</evidence>
<evidence type="ECO:0000256" key="7">
    <source>
        <dbReference type="ARBA" id="ARBA00023125"/>
    </source>
</evidence>
<comment type="cofactor">
    <cofactor evidence="8">
        <name>Mg(2+)</name>
        <dbReference type="ChEBI" id="CHEBI:18420"/>
    </cofactor>
    <cofactor evidence="8">
        <name>Mn(2+)</name>
        <dbReference type="ChEBI" id="CHEBI:29035"/>
    </cofactor>
</comment>
<dbReference type="Proteomes" id="UP000557717">
    <property type="component" value="Unassembled WGS sequence"/>
</dbReference>
<feature type="binding site" evidence="8">
    <location>
        <position position="225"/>
    </location>
    <ligand>
        <name>Mn(2+)</name>
        <dbReference type="ChEBI" id="CHEBI:29035"/>
    </ligand>
</feature>
<reference evidence="9 10" key="1">
    <citation type="submission" date="2020-08" db="EMBL/GenBank/DDBJ databases">
        <title>Genomic Encyclopedia of Type Strains, Phase IV (KMG-IV): sequencing the most valuable type-strain genomes for metagenomic binning, comparative biology and taxonomic classification.</title>
        <authorList>
            <person name="Goeker M."/>
        </authorList>
    </citation>
    <scope>NUCLEOTIDE SEQUENCE [LARGE SCALE GENOMIC DNA]</scope>
    <source>
        <strain evidence="9 10">YC6886</strain>
    </source>
</reference>
<dbReference type="GO" id="GO:0004520">
    <property type="term" value="F:DNA endonuclease activity"/>
    <property type="evidence" value="ECO:0007669"/>
    <property type="project" value="InterPro"/>
</dbReference>
<organism evidence="9 10">
    <name type="scientific">Haloferula luteola</name>
    <dbReference type="NCBI Taxonomy" id="595692"/>
    <lineage>
        <taxon>Bacteria</taxon>
        <taxon>Pseudomonadati</taxon>
        <taxon>Verrucomicrobiota</taxon>
        <taxon>Verrucomicrobiia</taxon>
        <taxon>Verrucomicrobiales</taxon>
        <taxon>Verrucomicrobiaceae</taxon>
        <taxon>Haloferula</taxon>
    </lineage>
</organism>
<dbReference type="GO" id="GO:0051607">
    <property type="term" value="P:defense response to virus"/>
    <property type="evidence" value="ECO:0007669"/>
    <property type="project" value="UniProtKB-UniRule"/>
</dbReference>
<keyword evidence="4 8" id="KW-0378">Hydrolase</keyword>
<sequence>MPIFERPPLDSLTPARDRWTPIYLEKGRLEVDDASVKWIGADGFITRLPVATLSALILGPGTTLTHAAIKTCAQSNCPVFWMGEDGMRFYAFGITPNHDNSMARLHADAWAHRRKRAEVARRMFLNRFPEARVQGLSIQQLRGMEGRRVKATYAELGSQFGVIWKGRDYKTSNWSLADGINRALSASNASLYALTAAVCCSMGFLPQLGFVHQAGTLPFIYDAADLYKHQTSWPAAFEALSIDPKDDGSLVRKILKRRIEETRMLRRMPDELKKLFDNLPGQAPDECELNPLQPRSDA</sequence>
<dbReference type="Gene3D" id="3.100.10.20">
    <property type="entry name" value="CRISPR-associated endonuclease Cas1, N-terminal domain"/>
    <property type="match status" value="1"/>
</dbReference>
<dbReference type="InterPro" id="IPR019851">
    <property type="entry name" value="CRISPR-assoc_Cas1_ECOLI"/>
</dbReference>
<evidence type="ECO:0000256" key="4">
    <source>
        <dbReference type="ARBA" id="ARBA00022801"/>
    </source>
</evidence>
<gene>
    <name evidence="8" type="primary">cas1</name>
    <name evidence="9" type="ORF">HNR46_001187</name>
</gene>
<evidence type="ECO:0000256" key="3">
    <source>
        <dbReference type="ARBA" id="ARBA00022759"/>
    </source>
</evidence>
<keyword evidence="10" id="KW-1185">Reference proteome</keyword>
<feature type="binding site" evidence="8">
    <location>
        <position position="212"/>
    </location>
    <ligand>
        <name>Mn(2+)</name>
        <dbReference type="ChEBI" id="CHEBI:29035"/>
    </ligand>
</feature>
<keyword evidence="7 8" id="KW-0238">DNA-binding</keyword>
<accession>A0A840V0T5</accession>
<protein>
    <recommendedName>
        <fullName evidence="8">CRISPR-associated endonuclease Cas1</fullName>
        <ecNumber evidence="8">3.1.-.-</ecNumber>
    </recommendedName>
</protein>
<feature type="binding site" evidence="8">
    <location>
        <position position="145"/>
    </location>
    <ligand>
        <name>Mn(2+)</name>
        <dbReference type="ChEBI" id="CHEBI:29035"/>
    </ligand>
</feature>
<comment type="similarity">
    <text evidence="8">Belongs to the CRISPR-associated endonuclease Cas1 family.</text>
</comment>
<dbReference type="EC" id="3.1.-.-" evidence="8"/>
<dbReference type="Gene3D" id="1.20.120.920">
    <property type="entry name" value="CRISPR-associated endonuclease Cas1, C-terminal domain"/>
    <property type="match status" value="1"/>
</dbReference>
<dbReference type="GO" id="GO:0016787">
    <property type="term" value="F:hydrolase activity"/>
    <property type="evidence" value="ECO:0007669"/>
    <property type="project" value="UniProtKB-KW"/>
</dbReference>
<keyword evidence="3 8" id="KW-0255">Endonuclease</keyword>
<comment type="subunit">
    <text evidence="8">Homodimer, forms a heterotetramer with a Cas2 homodimer.</text>
</comment>
<proteinExistence type="inferred from homology"/>
<dbReference type="HAMAP" id="MF_01470">
    <property type="entry name" value="Cas1"/>
    <property type="match status" value="1"/>
</dbReference>
<dbReference type="RefSeq" id="WP_184016683.1">
    <property type="nucleotide sequence ID" value="NZ_JACHFD010000004.1"/>
</dbReference>
<keyword evidence="5 8" id="KW-0460">Magnesium</keyword>
<dbReference type="GO" id="GO:0043571">
    <property type="term" value="P:maintenance of CRISPR repeat elements"/>
    <property type="evidence" value="ECO:0007669"/>
    <property type="project" value="UniProtKB-UniRule"/>
</dbReference>
<name>A0A840V0T5_9BACT</name>
<dbReference type="NCBIfam" id="TIGR03638">
    <property type="entry name" value="cas1_ECOLI"/>
    <property type="match status" value="1"/>
</dbReference>
<evidence type="ECO:0000256" key="8">
    <source>
        <dbReference type="HAMAP-Rule" id="MF_01470"/>
    </source>
</evidence>
<dbReference type="NCBIfam" id="TIGR00287">
    <property type="entry name" value="cas1"/>
    <property type="match status" value="1"/>
</dbReference>
<comment type="function">
    <text evidence="8">CRISPR (clustered regularly interspaced short palindromic repeat), is an adaptive immune system that provides protection against mobile genetic elements (viruses, transposable elements and conjugative plasmids). CRISPR clusters contain spacers, sequences complementary to antecedent mobile elements, and target invading nucleic acids. CRISPR clusters are transcribed and processed into CRISPR RNA (crRNA). Acts as a dsDNA endonuclease. Involved in the integration of spacer DNA into the CRISPR cassette.</text>
</comment>
<dbReference type="AlphaFoldDB" id="A0A840V0T5"/>
<dbReference type="InterPro" id="IPR050646">
    <property type="entry name" value="Cas1"/>
</dbReference>
<evidence type="ECO:0000256" key="6">
    <source>
        <dbReference type="ARBA" id="ARBA00023118"/>
    </source>
</evidence>
<dbReference type="PANTHER" id="PTHR34353:SF3">
    <property type="entry name" value="CRISPR-ASSOCIATED ENDONUCLEASE CAS1"/>
    <property type="match status" value="1"/>
</dbReference>
<evidence type="ECO:0000256" key="2">
    <source>
        <dbReference type="ARBA" id="ARBA00022723"/>
    </source>
</evidence>
<dbReference type="InterPro" id="IPR042206">
    <property type="entry name" value="CRISPR-assoc_Cas1_C"/>
</dbReference>
<dbReference type="InterPro" id="IPR002729">
    <property type="entry name" value="CRISPR-assoc_Cas1"/>
</dbReference>
<comment type="caution">
    <text evidence="9">The sequence shown here is derived from an EMBL/GenBank/DDBJ whole genome shotgun (WGS) entry which is preliminary data.</text>
</comment>
<dbReference type="EMBL" id="JACHFD010000004">
    <property type="protein sequence ID" value="MBB5350953.1"/>
    <property type="molecule type" value="Genomic_DNA"/>
</dbReference>
<keyword evidence="1 8" id="KW-0540">Nuclease</keyword>
<dbReference type="GO" id="GO:0046872">
    <property type="term" value="F:metal ion binding"/>
    <property type="evidence" value="ECO:0007669"/>
    <property type="project" value="UniProtKB-UniRule"/>
</dbReference>
<dbReference type="GO" id="GO:0003677">
    <property type="term" value="F:DNA binding"/>
    <property type="evidence" value="ECO:0007669"/>
    <property type="project" value="UniProtKB-KW"/>
</dbReference>
<keyword evidence="6 8" id="KW-0051">Antiviral defense</keyword>
<evidence type="ECO:0000313" key="9">
    <source>
        <dbReference type="EMBL" id="MBB5350953.1"/>
    </source>
</evidence>